<dbReference type="EMBL" id="JAKOGI010000217">
    <property type="protein sequence ID" value="KAJ8439496.1"/>
    <property type="molecule type" value="Genomic_DNA"/>
</dbReference>
<dbReference type="InterPro" id="IPR052927">
    <property type="entry name" value="DCC_oxidoreductase"/>
</dbReference>
<keyword evidence="2" id="KW-1185">Reference proteome</keyword>
<comment type="caution">
    <text evidence="1">The sequence shown here is derived from an EMBL/GenBank/DDBJ whole genome shotgun (WGS) entry which is preliminary data.</text>
</comment>
<evidence type="ECO:0008006" key="3">
    <source>
        <dbReference type="Google" id="ProtNLM"/>
    </source>
</evidence>
<dbReference type="OrthoDB" id="1921868at2759"/>
<evidence type="ECO:0000313" key="2">
    <source>
        <dbReference type="Proteomes" id="UP001153076"/>
    </source>
</evidence>
<protein>
    <recommendedName>
        <fullName evidence="3">Thiol-disulfide oxidoreductase DCC</fullName>
    </recommendedName>
</protein>
<dbReference type="InterPro" id="IPR007263">
    <property type="entry name" value="DCC1-like"/>
</dbReference>
<name>A0A9Q1K8T8_9CARY</name>
<dbReference type="PANTHER" id="PTHR33639:SF1">
    <property type="entry name" value="T23E23.25"/>
    <property type="match status" value="1"/>
</dbReference>
<evidence type="ECO:0000313" key="1">
    <source>
        <dbReference type="EMBL" id="KAJ8439496.1"/>
    </source>
</evidence>
<dbReference type="Pfam" id="PF04134">
    <property type="entry name" value="DCC1-like"/>
    <property type="match status" value="1"/>
</dbReference>
<reference evidence="1" key="1">
    <citation type="submission" date="2022-04" db="EMBL/GenBank/DDBJ databases">
        <title>Carnegiea gigantea Genome sequencing and assembly v2.</title>
        <authorList>
            <person name="Copetti D."/>
            <person name="Sanderson M.J."/>
            <person name="Burquez A."/>
            <person name="Wojciechowski M.F."/>
        </authorList>
    </citation>
    <scope>NUCLEOTIDE SEQUENCE</scope>
    <source>
        <strain evidence="1">SGP5-SGP5p</strain>
        <tissue evidence="1">Aerial part</tissue>
    </source>
</reference>
<proteinExistence type="predicted"/>
<dbReference type="Proteomes" id="UP001153076">
    <property type="component" value="Unassembled WGS sequence"/>
</dbReference>
<dbReference type="GO" id="GO:0015035">
    <property type="term" value="F:protein-disulfide reductase activity"/>
    <property type="evidence" value="ECO:0007669"/>
    <property type="project" value="InterPro"/>
</dbReference>
<sequence length="236" mass="26354">MRVGFQIRNVVRASLNSTQPAAATASSSSPKPPAAPLSATAGAVADIAGDDDDDLEIIAKPPDTVSKSFVSPNVLQPRVLVYDGVCHLCHTGVKWIIKADKYRKIKFCCVQSKRVEPYLKLCDVEREDVLRQFIFIEGLGEYHRASTGYNLFFCIMGCNDLAAALKVLSYLPFPYSALSSLLIIPTPLRDAVYDYTAKRRYDWCGKVEDCLVLQEPDLLERFIDREEILEKLRSDS</sequence>
<gene>
    <name evidence="1" type="ORF">Cgig2_007013</name>
</gene>
<dbReference type="AlphaFoldDB" id="A0A9Q1K8T8"/>
<accession>A0A9Q1K8T8</accession>
<dbReference type="PANTHER" id="PTHR33639">
    <property type="entry name" value="THIOL-DISULFIDE OXIDOREDUCTASE DCC"/>
    <property type="match status" value="1"/>
</dbReference>
<organism evidence="1 2">
    <name type="scientific">Carnegiea gigantea</name>
    <dbReference type="NCBI Taxonomy" id="171969"/>
    <lineage>
        <taxon>Eukaryota</taxon>
        <taxon>Viridiplantae</taxon>
        <taxon>Streptophyta</taxon>
        <taxon>Embryophyta</taxon>
        <taxon>Tracheophyta</taxon>
        <taxon>Spermatophyta</taxon>
        <taxon>Magnoliopsida</taxon>
        <taxon>eudicotyledons</taxon>
        <taxon>Gunneridae</taxon>
        <taxon>Pentapetalae</taxon>
        <taxon>Caryophyllales</taxon>
        <taxon>Cactineae</taxon>
        <taxon>Cactaceae</taxon>
        <taxon>Cactoideae</taxon>
        <taxon>Echinocereeae</taxon>
        <taxon>Carnegiea</taxon>
    </lineage>
</organism>